<dbReference type="Proteomes" id="UP001177021">
    <property type="component" value="Unassembled WGS sequence"/>
</dbReference>
<dbReference type="EMBL" id="CASHSV030000513">
    <property type="protein sequence ID" value="CAJ2666630.1"/>
    <property type="molecule type" value="Genomic_DNA"/>
</dbReference>
<keyword evidence="2" id="KW-1185">Reference proteome</keyword>
<comment type="caution">
    <text evidence="1">The sequence shown here is derived from an EMBL/GenBank/DDBJ whole genome shotgun (WGS) entry which is preliminary data.</text>
</comment>
<protein>
    <submittedName>
        <fullName evidence="1">Uncharacterized protein</fullName>
    </submittedName>
</protein>
<proteinExistence type="predicted"/>
<accession>A0ACB0LBB6</accession>
<organism evidence="1 2">
    <name type="scientific">Trifolium pratense</name>
    <name type="common">Red clover</name>
    <dbReference type="NCBI Taxonomy" id="57577"/>
    <lineage>
        <taxon>Eukaryota</taxon>
        <taxon>Viridiplantae</taxon>
        <taxon>Streptophyta</taxon>
        <taxon>Embryophyta</taxon>
        <taxon>Tracheophyta</taxon>
        <taxon>Spermatophyta</taxon>
        <taxon>Magnoliopsida</taxon>
        <taxon>eudicotyledons</taxon>
        <taxon>Gunneridae</taxon>
        <taxon>Pentapetalae</taxon>
        <taxon>rosids</taxon>
        <taxon>fabids</taxon>
        <taxon>Fabales</taxon>
        <taxon>Fabaceae</taxon>
        <taxon>Papilionoideae</taxon>
        <taxon>50 kb inversion clade</taxon>
        <taxon>NPAAA clade</taxon>
        <taxon>Hologalegina</taxon>
        <taxon>IRL clade</taxon>
        <taxon>Trifolieae</taxon>
        <taxon>Trifolium</taxon>
    </lineage>
</organism>
<gene>
    <name evidence="1" type="ORF">MILVUS5_LOCUS31401</name>
</gene>
<name>A0ACB0LBB6_TRIPR</name>
<reference evidence="1" key="1">
    <citation type="submission" date="2023-10" db="EMBL/GenBank/DDBJ databases">
        <authorList>
            <person name="Rodriguez Cubillos JULIANA M."/>
            <person name="De Vega J."/>
        </authorList>
    </citation>
    <scope>NUCLEOTIDE SEQUENCE</scope>
</reference>
<sequence length="296" mass="34501">MSSMKTSMDFIQWLGPDLSIKVFSCLDDPGDLVRVSAVCSSWEHFVIENGLCKQLCLKMIPEVSGVVPSIEYYMIEPDSDKRKHYYTKWDCLKRNHKLYAHLAFGFTPMKKNCIEHFIKGIANTLEPRDETENDPPHETLVYRLCSNLCLVTEINVQPFQAYYDSGLPMYTTKAIRIRLGYRRRGEEIESMTAVDDSLTFCRKYEWRYTSPIFPMSQENKLQTFKLPEPVLCIGGAVLVELFVRRQQENVDNFLYSWIRWFDRLSPFEVVGKAVSPEFIVRIHQFGSTNERQGVNE</sequence>
<evidence type="ECO:0000313" key="2">
    <source>
        <dbReference type="Proteomes" id="UP001177021"/>
    </source>
</evidence>
<evidence type="ECO:0000313" key="1">
    <source>
        <dbReference type="EMBL" id="CAJ2666630.1"/>
    </source>
</evidence>